<name>A0ABD2Q1Z2_9PLAT</name>
<evidence type="ECO:0000313" key="4">
    <source>
        <dbReference type="EMBL" id="KAL3313634.1"/>
    </source>
</evidence>
<dbReference type="PANTHER" id="PTHR22878">
    <property type="entry name" value="DYNEIN HEAVY CHAIN 6, AXONEMAL-LIKE-RELATED"/>
    <property type="match status" value="1"/>
</dbReference>
<comment type="caution">
    <text evidence="4">The sequence shown here is derived from an EMBL/GenBank/DDBJ whole genome shotgun (WGS) entry which is preliminary data.</text>
</comment>
<accession>A0ABD2Q1Z2</accession>
<organism evidence="4 5">
    <name type="scientific">Cichlidogyrus casuarinus</name>
    <dbReference type="NCBI Taxonomy" id="1844966"/>
    <lineage>
        <taxon>Eukaryota</taxon>
        <taxon>Metazoa</taxon>
        <taxon>Spiralia</taxon>
        <taxon>Lophotrochozoa</taxon>
        <taxon>Platyhelminthes</taxon>
        <taxon>Monogenea</taxon>
        <taxon>Monopisthocotylea</taxon>
        <taxon>Dactylogyridea</taxon>
        <taxon>Ancyrocephalidae</taxon>
        <taxon>Cichlidogyrus</taxon>
    </lineage>
</organism>
<feature type="non-terminal residue" evidence="4">
    <location>
        <position position="298"/>
    </location>
</feature>
<feature type="domain" description="Dynein heavy chain coiled coil stalk" evidence="2">
    <location>
        <begin position="6"/>
        <end position="153"/>
    </location>
</feature>
<gene>
    <name evidence="4" type="primary">DNAH2_2</name>
    <name evidence="4" type="ORF">Ciccas_007761</name>
</gene>
<dbReference type="AlphaFoldDB" id="A0ABD2Q1Z2"/>
<proteinExistence type="predicted"/>
<keyword evidence="1" id="KW-0175">Coiled coil</keyword>
<feature type="coiled-coil region" evidence="1">
    <location>
        <begin position="37"/>
        <end position="120"/>
    </location>
</feature>
<evidence type="ECO:0000256" key="1">
    <source>
        <dbReference type="SAM" id="Coils"/>
    </source>
</evidence>
<evidence type="ECO:0000313" key="5">
    <source>
        <dbReference type="Proteomes" id="UP001626550"/>
    </source>
</evidence>
<evidence type="ECO:0000259" key="3">
    <source>
        <dbReference type="Pfam" id="PF12781"/>
    </source>
</evidence>
<dbReference type="InterPro" id="IPR024743">
    <property type="entry name" value="Dynein_HC_stalk"/>
</dbReference>
<dbReference type="InterPro" id="IPR026983">
    <property type="entry name" value="DHC"/>
</dbReference>
<dbReference type="Pfam" id="PF12777">
    <property type="entry name" value="MT"/>
    <property type="match status" value="1"/>
</dbReference>
<feature type="domain" description="Dynein heavy chain ATP-binding dynein motor region" evidence="3">
    <location>
        <begin position="181"/>
        <end position="298"/>
    </location>
</feature>
<dbReference type="EMBL" id="JBJKFK010001240">
    <property type="protein sequence ID" value="KAL3313634.1"/>
    <property type="molecule type" value="Genomic_DNA"/>
</dbReference>
<dbReference type="PANTHER" id="PTHR22878:SF68">
    <property type="entry name" value="DYNEIN HEAVY CHAIN 6, AXONEMAL-LIKE"/>
    <property type="match status" value="1"/>
</dbReference>
<dbReference type="Gene3D" id="1.20.920.20">
    <property type="match status" value="1"/>
</dbReference>
<protein>
    <submittedName>
        <fullName evidence="4">Dynein heavy chain 2, axonemal</fullName>
    </submittedName>
</protein>
<dbReference type="Proteomes" id="UP001626550">
    <property type="component" value="Unassembled WGS sequence"/>
</dbReference>
<dbReference type="InterPro" id="IPR035706">
    <property type="entry name" value="AAA_9"/>
</dbReference>
<keyword evidence="5" id="KW-1185">Reference proteome</keyword>
<dbReference type="Pfam" id="PF12781">
    <property type="entry name" value="AAA_9"/>
    <property type="match status" value="1"/>
</dbReference>
<dbReference type="Gene3D" id="3.40.50.300">
    <property type="entry name" value="P-loop containing nucleotide triphosphate hydrolases"/>
    <property type="match status" value="1"/>
</dbReference>
<evidence type="ECO:0000259" key="2">
    <source>
        <dbReference type="Pfam" id="PF12777"/>
    </source>
</evidence>
<sequence length="298" mass="34578">MDLLQQSLAAKSLCMWVRAMEVYGRVFRVVEPKRQRLWQAQAILKEKQEMLAAAQAKLDAVMAEMARLQAEYNAKMEQKEELRRKAEHTERMLERAQQLVSGLASEKDRWEKTVADLERRILLLPGDCLLACAFLSYCGPFLSEYRDELIKFWYESTNCDRVPCSDPFHFTDFMADPTLVREWNIQGLPRDTFSIENGVMVTLGDRWPLMVDPQCQAQKWIKSMMGKKLQIIDLMMSDYMRIMENAIREGKPVLLQNIGERLDPALDPILTKAFINVGGSKTLRLGDREVEYNNNFKL</sequence>
<dbReference type="InterPro" id="IPR027417">
    <property type="entry name" value="P-loop_NTPase"/>
</dbReference>
<reference evidence="4 5" key="1">
    <citation type="submission" date="2024-11" db="EMBL/GenBank/DDBJ databases">
        <title>Adaptive evolution of stress response genes in parasites aligns with host niche diversity.</title>
        <authorList>
            <person name="Hahn C."/>
            <person name="Resl P."/>
        </authorList>
    </citation>
    <scope>NUCLEOTIDE SEQUENCE [LARGE SCALE GENOMIC DNA]</scope>
    <source>
        <strain evidence="4">EGGRZ-B1_66</strain>
        <tissue evidence="4">Body</tissue>
    </source>
</reference>